<dbReference type="Pfam" id="PF01592">
    <property type="entry name" value="NifU_N"/>
    <property type="match status" value="1"/>
</dbReference>
<dbReference type="CDD" id="cd06664">
    <property type="entry name" value="IscU_like"/>
    <property type="match status" value="1"/>
</dbReference>
<dbReference type="OrthoDB" id="9804157at2"/>
<accession>J0X0Y7</accession>
<reference evidence="3 4" key="1">
    <citation type="submission" date="2012-01" db="EMBL/GenBank/DDBJ databases">
        <title>The Genome Sequence of Scardovia wiggsiae F0424.</title>
        <authorList>
            <consortium name="The Broad Institute Genome Sequencing Platform"/>
            <person name="Earl A."/>
            <person name="Ward D."/>
            <person name="Feldgarden M."/>
            <person name="Gevers D."/>
            <person name="Izard J."/>
            <person name="Ganesan A."/>
            <person name="Baranova O.V."/>
            <person name="Blanton J.M."/>
            <person name="Tanner A.C."/>
            <person name="Mathney J."/>
            <person name="Dewhirst F.E."/>
            <person name="Young S.K."/>
            <person name="Zeng Q."/>
            <person name="Gargeya S."/>
            <person name="Fitzgerald M."/>
            <person name="Haas B."/>
            <person name="Abouelleil A."/>
            <person name="Alvarado L."/>
            <person name="Arachchi H.M."/>
            <person name="Berlin A."/>
            <person name="Chapman S.B."/>
            <person name="Gearin G."/>
            <person name="Goldberg J."/>
            <person name="Griggs A."/>
            <person name="Gujja S."/>
            <person name="Hansen M."/>
            <person name="Heiman D."/>
            <person name="Howarth C."/>
            <person name="Larimer J."/>
            <person name="Lui A."/>
            <person name="MacDonald P.J.P."/>
            <person name="McCowen C."/>
            <person name="Montmayeur A."/>
            <person name="Murphy C."/>
            <person name="Neiman D."/>
            <person name="Pearson M."/>
            <person name="Priest M."/>
            <person name="Roberts A."/>
            <person name="Saif S."/>
            <person name="Shea T."/>
            <person name="Sisk P."/>
            <person name="Stolte C."/>
            <person name="Sykes S."/>
            <person name="Wortman J."/>
            <person name="Nusbaum C."/>
            <person name="Birren B."/>
        </authorList>
    </citation>
    <scope>NUCLEOTIDE SEQUENCE [LARGE SCALE GENOMIC DNA]</scope>
    <source>
        <strain evidence="3 4">F0424</strain>
    </source>
</reference>
<evidence type="ECO:0000259" key="2">
    <source>
        <dbReference type="Pfam" id="PF01592"/>
    </source>
</evidence>
<feature type="domain" description="NIF system FeS cluster assembly NifU N-terminal" evidence="2">
    <location>
        <begin position="75"/>
        <end position="182"/>
    </location>
</feature>
<dbReference type="EMBL" id="AGZS01000001">
    <property type="protein sequence ID" value="EJD65494.1"/>
    <property type="molecule type" value="Genomic_DNA"/>
</dbReference>
<feature type="region of interest" description="Disordered" evidence="1">
    <location>
        <begin position="204"/>
        <end position="230"/>
    </location>
</feature>
<dbReference type="GO" id="GO:0051536">
    <property type="term" value="F:iron-sulfur cluster binding"/>
    <property type="evidence" value="ECO:0007669"/>
    <property type="project" value="InterPro"/>
</dbReference>
<dbReference type="NCBIfam" id="TIGR01994">
    <property type="entry name" value="SUF_scaf_2"/>
    <property type="match status" value="1"/>
</dbReference>
<dbReference type="SUPFAM" id="SSF82649">
    <property type="entry name" value="SufE/NifU"/>
    <property type="match status" value="1"/>
</dbReference>
<dbReference type="GO" id="GO:0005506">
    <property type="term" value="F:iron ion binding"/>
    <property type="evidence" value="ECO:0007669"/>
    <property type="project" value="InterPro"/>
</dbReference>
<dbReference type="Gene3D" id="3.90.1010.10">
    <property type="match status" value="1"/>
</dbReference>
<dbReference type="Proteomes" id="UP000006415">
    <property type="component" value="Unassembled WGS sequence"/>
</dbReference>
<proteinExistence type="predicted"/>
<dbReference type="InterPro" id="IPR002871">
    <property type="entry name" value="NIF_FeS_clus_asmbl_NifU_N"/>
</dbReference>
<sequence>MRKLSTVDDFGLSGSDLEQMYQEVILEASKDPHGKAHFAQDITSAQSENEGDGGVPGRAAASAVLTASHEYCVPAQSHQFNPTCGDEVTVRIELSDGSDGKPVRIESLSWDGQGCSISQASLSIMYDLVQGKTLEEAMELDAVFHELMDSRGKGLDDERKNDLLEDAVVFQGASQYPMRIKCALLGWEGLKDSAASALARISTVPGGKGSAVSPKQAARSMSESGDMGQE</sequence>
<dbReference type="HOGENOM" id="CLU_079283_4_0_11"/>
<evidence type="ECO:0000313" key="4">
    <source>
        <dbReference type="Proteomes" id="UP000006415"/>
    </source>
</evidence>
<protein>
    <submittedName>
        <fullName evidence="3">NifU family SUF system FeS assembly protein</fullName>
    </submittedName>
</protein>
<dbReference type="STRING" id="857290.HMPREF9156_00258"/>
<dbReference type="AlphaFoldDB" id="J0X0Y7"/>
<keyword evidence="4" id="KW-1185">Reference proteome</keyword>
<dbReference type="GO" id="GO:0016226">
    <property type="term" value="P:iron-sulfur cluster assembly"/>
    <property type="evidence" value="ECO:0007669"/>
    <property type="project" value="InterPro"/>
</dbReference>
<evidence type="ECO:0000313" key="3">
    <source>
        <dbReference type="EMBL" id="EJD65494.1"/>
    </source>
</evidence>
<comment type="caution">
    <text evidence="3">The sequence shown here is derived from an EMBL/GenBank/DDBJ whole genome shotgun (WGS) entry which is preliminary data.</text>
</comment>
<name>J0X0Y7_9BIFI</name>
<organism evidence="3 4">
    <name type="scientific">Scardovia wiggsiae F0424</name>
    <dbReference type="NCBI Taxonomy" id="857290"/>
    <lineage>
        <taxon>Bacteria</taxon>
        <taxon>Bacillati</taxon>
        <taxon>Actinomycetota</taxon>
        <taxon>Actinomycetes</taxon>
        <taxon>Bifidobacteriales</taxon>
        <taxon>Bifidobacteriaceae</taxon>
        <taxon>Scardovia</taxon>
    </lineage>
</organism>
<dbReference type="eggNOG" id="COG0822">
    <property type="taxonomic scope" value="Bacteria"/>
</dbReference>
<evidence type="ECO:0000256" key="1">
    <source>
        <dbReference type="SAM" id="MobiDB-lite"/>
    </source>
</evidence>
<gene>
    <name evidence="3" type="ORF">HMPREF9156_00258</name>
</gene>